<organism evidence="1 2">
    <name type="scientific">Nitratidesulfovibrio vulgaris (strain ATCC 29579 / DSM 644 / CCUG 34227 / NCIMB 8303 / VKM B-1760 / Hildenborough)</name>
    <name type="common">Desulfovibrio vulgaris</name>
    <dbReference type="NCBI Taxonomy" id="882"/>
    <lineage>
        <taxon>Bacteria</taxon>
        <taxon>Pseudomonadati</taxon>
        <taxon>Thermodesulfobacteriota</taxon>
        <taxon>Desulfovibrionia</taxon>
        <taxon>Desulfovibrionales</taxon>
        <taxon>Desulfovibrionaceae</taxon>
        <taxon>Nitratidesulfovibrio</taxon>
    </lineage>
</organism>
<accession>Q72BH7</accession>
<dbReference type="HOGENOM" id="CLU_3199016_0_0_7"/>
<dbReference type="EnsemblBacteria" id="AAS96136">
    <property type="protein sequence ID" value="AAS96136"/>
    <property type="gene ID" value="DVU_1659"/>
</dbReference>
<dbReference type="KEGG" id="dvu:DVU_1659"/>
<dbReference type="Proteomes" id="UP000002194">
    <property type="component" value="Chromosome"/>
</dbReference>
<reference evidence="1 2" key="1">
    <citation type="journal article" date="2004" name="Nat. Biotechnol.">
        <title>The genome sequence of the anaerobic, sulfate-reducing bacterium Desulfovibrio vulgaris Hildenborough.</title>
        <authorList>
            <person name="Heidelberg J.F."/>
            <person name="Seshadri R."/>
            <person name="Haveman S.A."/>
            <person name="Hemme C.L."/>
            <person name="Paulsen I.T."/>
            <person name="Kolonay J.F."/>
            <person name="Eisen J.A."/>
            <person name="Ward N."/>
            <person name="Methe B."/>
            <person name="Brinkac L.M."/>
            <person name="Daugherty S.C."/>
            <person name="Deboy R.T."/>
            <person name="Dodson R.J."/>
            <person name="Durkin A.S."/>
            <person name="Madupu R."/>
            <person name="Nelson W.C."/>
            <person name="Sullivan S.A."/>
            <person name="Fouts D."/>
            <person name="Haft D.H."/>
            <person name="Selengut J."/>
            <person name="Peterson J.D."/>
            <person name="Davidsen T.M."/>
            <person name="Zafar N."/>
            <person name="Zhou L."/>
            <person name="Radune D."/>
            <person name="Dimitrov G."/>
            <person name="Hance M."/>
            <person name="Tran K."/>
            <person name="Khouri H."/>
            <person name="Gill J."/>
            <person name="Utterback T.R."/>
            <person name="Feldblyum T.V."/>
            <person name="Wall J.D."/>
            <person name="Voordouw G."/>
            <person name="Fraser C.M."/>
        </authorList>
    </citation>
    <scope>NUCLEOTIDE SEQUENCE [LARGE SCALE GENOMIC DNA]</scope>
    <source>
        <strain evidence="2">ATCC 29579 / DSM 644 / NCIMB 8303 / VKM B-1760 / Hildenborough</strain>
    </source>
</reference>
<gene>
    <name evidence="1" type="ordered locus">DVU_1659</name>
</gene>
<proteinExistence type="predicted"/>
<dbReference type="AlphaFoldDB" id="Q72BH7"/>
<dbReference type="PaxDb" id="882-DVU_1659"/>
<sequence>MSYSHDMPVSSEPVWPSTDANIHITTQKDRGSWMPADICEPRFIC</sequence>
<keyword evidence="2" id="KW-1185">Reference proteome</keyword>
<protein>
    <submittedName>
        <fullName evidence="1">Uncharacterized protein</fullName>
    </submittedName>
</protein>
<name>Q72BH7_NITV2</name>
<dbReference type="EMBL" id="AE017285">
    <property type="protein sequence ID" value="AAS96136.1"/>
    <property type="molecule type" value="Genomic_DNA"/>
</dbReference>
<evidence type="ECO:0000313" key="2">
    <source>
        <dbReference type="Proteomes" id="UP000002194"/>
    </source>
</evidence>
<evidence type="ECO:0000313" key="1">
    <source>
        <dbReference type="EMBL" id="AAS96136.1"/>
    </source>
</evidence>